<dbReference type="SUPFAM" id="SSF56784">
    <property type="entry name" value="HAD-like"/>
    <property type="match status" value="1"/>
</dbReference>
<dbReference type="Pfam" id="PF13242">
    <property type="entry name" value="Hydrolase_like"/>
    <property type="match status" value="1"/>
</dbReference>
<sequence length="390" mass="43692">MPFVIVDGGGQLKFSYSADKKQPSSPASKPSTVAMFKPFQTSCVITGPLYRQIRFHSTTNQPKFGFALDIDGVLIKGNRVIPQAQRALRLLNGENASGKKIPFVLLTNGGGVTEEKKAAQMSRKLDMDILPSQVVLSHSPMRSLVKKYKDTPVLVVGGRETSCKDVAEQYGFQRPIQPDDIHHWEKSVWPFRRVTDDEAYEAQKRYDFSREPIEAIMMFHDSRDWGRDLQIMMDVLRSKNGMIGTQKADYSVQDTPVYFSNPDFLWSNEFPVPRYGQGAFKTALEAIYKQHTGKELKSTSFGKPHRATYQYAEKILNSLLPNNTPLQRVFAVGDNPAADIAGANAYGWTSILVRTGVFDGKGNSSEFPAKLVCDDIEEAVHWALKEEGLK</sequence>
<dbReference type="NCBIfam" id="TIGR01460">
    <property type="entry name" value="HAD-SF-IIA"/>
    <property type="match status" value="1"/>
</dbReference>
<dbReference type="PANTHER" id="PTHR14269">
    <property type="entry name" value="CDP-DIACYLGLYCEROL--GLYCEROL-3-PHOSPHATE 3-PHOSPHATIDYLTRANSFERASE-RELATED"/>
    <property type="match status" value="1"/>
</dbReference>
<accession>A0A8H7Q1U4</accession>
<protein>
    <recommendedName>
        <fullName evidence="3">HAD-superfamily hydrolase</fullName>
    </recommendedName>
</protein>
<dbReference type="NCBIfam" id="TIGR01456">
    <property type="entry name" value="CECR5"/>
    <property type="match status" value="1"/>
</dbReference>
<proteinExistence type="predicted"/>
<dbReference type="Pfam" id="PF13344">
    <property type="entry name" value="Hydrolase_6"/>
    <property type="match status" value="1"/>
</dbReference>
<dbReference type="InterPro" id="IPR006357">
    <property type="entry name" value="HAD-SF_hydro_IIA"/>
</dbReference>
<dbReference type="PANTHER" id="PTHR14269:SF4">
    <property type="entry name" value="CAT EYE SYNDROME CRITICAL REGION PROTEIN 5"/>
    <property type="match status" value="1"/>
</dbReference>
<dbReference type="InterPro" id="IPR036412">
    <property type="entry name" value="HAD-like_sf"/>
</dbReference>
<dbReference type="InterPro" id="IPR050324">
    <property type="entry name" value="CDP-alcohol_PTase-I"/>
</dbReference>
<dbReference type="GO" id="GO:0046474">
    <property type="term" value="P:glycerophospholipid biosynthetic process"/>
    <property type="evidence" value="ECO:0007669"/>
    <property type="project" value="TreeGrafter"/>
</dbReference>
<reference evidence="1" key="1">
    <citation type="submission" date="2020-12" db="EMBL/GenBank/DDBJ databases">
        <title>Metabolic potential, ecology and presence of endohyphal bacteria is reflected in genomic diversity of Mucoromycotina.</title>
        <authorList>
            <person name="Muszewska A."/>
            <person name="Okrasinska A."/>
            <person name="Steczkiewicz K."/>
            <person name="Drgas O."/>
            <person name="Orlowska M."/>
            <person name="Perlinska-Lenart U."/>
            <person name="Aleksandrzak-Piekarczyk T."/>
            <person name="Szatraj K."/>
            <person name="Zielenkiewicz U."/>
            <person name="Pilsyk S."/>
            <person name="Malc E."/>
            <person name="Mieczkowski P."/>
            <person name="Kruszewska J.S."/>
            <person name="Biernat P."/>
            <person name="Pawlowska J."/>
        </authorList>
    </citation>
    <scope>NUCLEOTIDE SEQUENCE</scope>
    <source>
        <strain evidence="1">WA0000051536</strain>
    </source>
</reference>
<comment type="caution">
    <text evidence="1">The sequence shown here is derived from an EMBL/GenBank/DDBJ whole genome shotgun (WGS) entry which is preliminary data.</text>
</comment>
<dbReference type="InterPro" id="IPR006353">
    <property type="entry name" value="HAD-SF_hydro_IIA_CECR5"/>
</dbReference>
<evidence type="ECO:0000313" key="1">
    <source>
        <dbReference type="EMBL" id="KAG2184256.1"/>
    </source>
</evidence>
<dbReference type="InterPro" id="IPR023214">
    <property type="entry name" value="HAD_sf"/>
</dbReference>
<dbReference type="Proteomes" id="UP000612746">
    <property type="component" value="Unassembled WGS sequence"/>
</dbReference>
<dbReference type="GO" id="GO:0005739">
    <property type="term" value="C:mitochondrion"/>
    <property type="evidence" value="ECO:0007669"/>
    <property type="project" value="TreeGrafter"/>
</dbReference>
<dbReference type="FunFam" id="3.40.50.1000:FF:000069">
    <property type="entry name" value="HAD-superfamily subfamily IIA hydrolase"/>
    <property type="match status" value="1"/>
</dbReference>
<name>A0A8H7Q1U4_9FUNG</name>
<dbReference type="OrthoDB" id="10251048at2759"/>
<organism evidence="1 2">
    <name type="scientific">Umbelopsis vinacea</name>
    <dbReference type="NCBI Taxonomy" id="44442"/>
    <lineage>
        <taxon>Eukaryota</taxon>
        <taxon>Fungi</taxon>
        <taxon>Fungi incertae sedis</taxon>
        <taxon>Mucoromycota</taxon>
        <taxon>Mucoromycotina</taxon>
        <taxon>Umbelopsidomycetes</taxon>
        <taxon>Umbelopsidales</taxon>
        <taxon>Umbelopsidaceae</taxon>
        <taxon>Umbelopsis</taxon>
    </lineage>
</organism>
<dbReference type="EMBL" id="JAEPRA010000006">
    <property type="protein sequence ID" value="KAG2184256.1"/>
    <property type="molecule type" value="Genomic_DNA"/>
</dbReference>
<dbReference type="AlphaFoldDB" id="A0A8H7Q1U4"/>
<evidence type="ECO:0008006" key="3">
    <source>
        <dbReference type="Google" id="ProtNLM"/>
    </source>
</evidence>
<keyword evidence="2" id="KW-1185">Reference proteome</keyword>
<dbReference type="Gene3D" id="3.40.50.1000">
    <property type="entry name" value="HAD superfamily/HAD-like"/>
    <property type="match status" value="2"/>
</dbReference>
<evidence type="ECO:0000313" key="2">
    <source>
        <dbReference type="Proteomes" id="UP000612746"/>
    </source>
</evidence>
<gene>
    <name evidence="1" type="ORF">INT44_009271</name>
</gene>